<dbReference type="STRING" id="1314778.A0A5C3P3I2"/>
<dbReference type="EMBL" id="ML211333">
    <property type="protein sequence ID" value="TFK84214.1"/>
    <property type="molecule type" value="Genomic_DNA"/>
</dbReference>
<organism evidence="2 3">
    <name type="scientific">Polyporus arcularius HHB13444</name>
    <dbReference type="NCBI Taxonomy" id="1314778"/>
    <lineage>
        <taxon>Eukaryota</taxon>
        <taxon>Fungi</taxon>
        <taxon>Dikarya</taxon>
        <taxon>Basidiomycota</taxon>
        <taxon>Agaricomycotina</taxon>
        <taxon>Agaricomycetes</taxon>
        <taxon>Polyporales</taxon>
        <taxon>Polyporaceae</taxon>
        <taxon>Polyporus</taxon>
    </lineage>
</organism>
<gene>
    <name evidence="2" type="ORF">K466DRAFT_233453</name>
</gene>
<dbReference type="Pfam" id="PF12937">
    <property type="entry name" value="F-box-like"/>
    <property type="match status" value="1"/>
</dbReference>
<evidence type="ECO:0000259" key="1">
    <source>
        <dbReference type="Pfam" id="PF12937"/>
    </source>
</evidence>
<evidence type="ECO:0000313" key="2">
    <source>
        <dbReference type="EMBL" id="TFK84214.1"/>
    </source>
</evidence>
<accession>A0A5C3P3I2</accession>
<dbReference type="PANTHER" id="PTHR38926">
    <property type="entry name" value="F-BOX DOMAIN CONTAINING PROTEIN, EXPRESSED"/>
    <property type="match status" value="1"/>
</dbReference>
<dbReference type="InterPro" id="IPR001810">
    <property type="entry name" value="F-box_dom"/>
</dbReference>
<sequence>MTANLPSRGTLVVHPRTGPTIHRLPDEILLYIFKFFNDAVAVHKREFCIKPPRRHACHWMPLMLVCRRWREVGRAYPSLWQAIDVRGNMQLLQLALDRSQGAPLSLCFYSLSIARSSISLLTQQTHRLRTLLLRPVNREDVHALHTLLSTNLPVLHELGVWADKREDIAAIGTRPSESSAIAFDATHFPKLRLLRLSYMNFHWEPSTVSHLQYLNLYGCHSVDRALHFEQFLDVLVGCPELEELRLHRFISTLSNPIPAAFEREVILPRLRKLVVGDVPRLIRLFLSHISLTPHITLRLIGWIDSPPVDDASLLLSMLPEDHGRLPILRSATAVEFSDMDRLNIRATSPQHASITVKLISKTIVLTPYMDRTLTHLGTIFKDAPVEKLELEIWGSSDTFGATALWIGLLAAFPALHCLRVQSGLQVRPIWHALGGRSFDLLQDITRHALCPKLRDVRVDYIQWQEDAMDHVLASLRRRAMRGLPKLAYLELMFMPNEDAEEKEIEHMLPFYMDHMDTYCDDFSWDFAW</sequence>
<name>A0A5C3P3I2_9APHY</name>
<dbReference type="PANTHER" id="PTHR38926:SF5">
    <property type="entry name" value="F-BOX AND LEUCINE-RICH REPEAT PROTEIN 6"/>
    <property type="match status" value="1"/>
</dbReference>
<feature type="domain" description="F-box" evidence="1">
    <location>
        <begin position="21"/>
        <end position="85"/>
    </location>
</feature>
<evidence type="ECO:0000313" key="3">
    <source>
        <dbReference type="Proteomes" id="UP000308197"/>
    </source>
</evidence>
<dbReference type="InterPro" id="IPR032675">
    <property type="entry name" value="LRR_dom_sf"/>
</dbReference>
<proteinExistence type="predicted"/>
<dbReference type="Gene3D" id="3.80.10.10">
    <property type="entry name" value="Ribonuclease Inhibitor"/>
    <property type="match status" value="1"/>
</dbReference>
<dbReference type="SUPFAM" id="SSF52047">
    <property type="entry name" value="RNI-like"/>
    <property type="match status" value="1"/>
</dbReference>
<protein>
    <recommendedName>
        <fullName evidence="1">F-box domain-containing protein</fullName>
    </recommendedName>
</protein>
<dbReference type="Proteomes" id="UP000308197">
    <property type="component" value="Unassembled WGS sequence"/>
</dbReference>
<reference evidence="2 3" key="1">
    <citation type="journal article" date="2019" name="Nat. Ecol. Evol.">
        <title>Megaphylogeny resolves global patterns of mushroom evolution.</title>
        <authorList>
            <person name="Varga T."/>
            <person name="Krizsan K."/>
            <person name="Foldi C."/>
            <person name="Dima B."/>
            <person name="Sanchez-Garcia M."/>
            <person name="Sanchez-Ramirez S."/>
            <person name="Szollosi G.J."/>
            <person name="Szarkandi J.G."/>
            <person name="Papp V."/>
            <person name="Albert L."/>
            <person name="Andreopoulos W."/>
            <person name="Angelini C."/>
            <person name="Antonin V."/>
            <person name="Barry K.W."/>
            <person name="Bougher N.L."/>
            <person name="Buchanan P."/>
            <person name="Buyck B."/>
            <person name="Bense V."/>
            <person name="Catcheside P."/>
            <person name="Chovatia M."/>
            <person name="Cooper J."/>
            <person name="Damon W."/>
            <person name="Desjardin D."/>
            <person name="Finy P."/>
            <person name="Geml J."/>
            <person name="Haridas S."/>
            <person name="Hughes K."/>
            <person name="Justo A."/>
            <person name="Karasinski D."/>
            <person name="Kautmanova I."/>
            <person name="Kiss B."/>
            <person name="Kocsube S."/>
            <person name="Kotiranta H."/>
            <person name="LaButti K.M."/>
            <person name="Lechner B.E."/>
            <person name="Liimatainen K."/>
            <person name="Lipzen A."/>
            <person name="Lukacs Z."/>
            <person name="Mihaltcheva S."/>
            <person name="Morgado L.N."/>
            <person name="Niskanen T."/>
            <person name="Noordeloos M.E."/>
            <person name="Ohm R.A."/>
            <person name="Ortiz-Santana B."/>
            <person name="Ovrebo C."/>
            <person name="Racz N."/>
            <person name="Riley R."/>
            <person name="Savchenko A."/>
            <person name="Shiryaev A."/>
            <person name="Soop K."/>
            <person name="Spirin V."/>
            <person name="Szebenyi C."/>
            <person name="Tomsovsky M."/>
            <person name="Tulloss R.E."/>
            <person name="Uehling J."/>
            <person name="Grigoriev I.V."/>
            <person name="Vagvolgyi C."/>
            <person name="Papp T."/>
            <person name="Martin F.M."/>
            <person name="Miettinen O."/>
            <person name="Hibbett D.S."/>
            <person name="Nagy L.G."/>
        </authorList>
    </citation>
    <scope>NUCLEOTIDE SEQUENCE [LARGE SCALE GENOMIC DNA]</scope>
    <source>
        <strain evidence="2 3">HHB13444</strain>
    </source>
</reference>
<dbReference type="AlphaFoldDB" id="A0A5C3P3I2"/>
<dbReference type="InParanoid" id="A0A5C3P3I2"/>
<dbReference type="Gene3D" id="1.20.1280.50">
    <property type="match status" value="1"/>
</dbReference>
<keyword evidence="3" id="KW-1185">Reference proteome</keyword>